<dbReference type="NCBIfam" id="NF040493">
    <property type="entry name" value="TA_anti_VapB"/>
    <property type="match status" value="1"/>
</dbReference>
<dbReference type="EMBL" id="QGGH01000001">
    <property type="protein sequence ID" value="PWJ94200.1"/>
    <property type="molecule type" value="Genomic_DNA"/>
</dbReference>
<dbReference type="GO" id="GO:0003677">
    <property type="term" value="F:DNA binding"/>
    <property type="evidence" value="ECO:0007669"/>
    <property type="project" value="UniProtKB-UniRule"/>
</dbReference>
<organism evidence="4 5">
    <name type="scientific">Rhizobium loti</name>
    <name type="common">Mesorhizobium loti</name>
    <dbReference type="NCBI Taxonomy" id="381"/>
    <lineage>
        <taxon>Bacteria</taxon>
        <taxon>Pseudomonadati</taxon>
        <taxon>Pseudomonadota</taxon>
        <taxon>Alphaproteobacteria</taxon>
        <taxon>Hyphomicrobiales</taxon>
        <taxon>Phyllobacteriaceae</taxon>
        <taxon>Mesorhizobium</taxon>
    </lineage>
</organism>
<dbReference type="SUPFAM" id="SSF89447">
    <property type="entry name" value="AbrB/MazE/MraZ-like"/>
    <property type="match status" value="1"/>
</dbReference>
<dbReference type="AlphaFoldDB" id="A0A8E2WH83"/>
<dbReference type="Pfam" id="PF04014">
    <property type="entry name" value="MazE_antitoxin"/>
    <property type="match status" value="1"/>
</dbReference>
<dbReference type="InterPro" id="IPR037914">
    <property type="entry name" value="SpoVT-AbrB_sf"/>
</dbReference>
<gene>
    <name evidence="4" type="ORF">C8D77_101884</name>
</gene>
<protein>
    <submittedName>
        <fullName evidence="4">Antitoxin VapB</fullName>
    </submittedName>
</protein>
<comment type="similarity">
    <text evidence="1">Belongs to the VapB family.</text>
</comment>
<accession>A0A8E2WH83</accession>
<reference evidence="4 5" key="1">
    <citation type="submission" date="2018-05" db="EMBL/GenBank/DDBJ databases">
        <title>Genomic Encyclopedia of Type Strains, Phase IV (KMG-IV): sequencing the most valuable type-strain genomes for metagenomic binning, comparative biology and taxonomic classification.</title>
        <authorList>
            <person name="Goeker M."/>
        </authorList>
    </citation>
    <scope>NUCLEOTIDE SEQUENCE [LARGE SCALE GENOMIC DNA]</scope>
    <source>
        <strain evidence="4 5">DSM 2626</strain>
    </source>
</reference>
<evidence type="ECO:0000256" key="2">
    <source>
        <dbReference type="PROSITE-ProRule" id="PRU01076"/>
    </source>
</evidence>
<evidence type="ECO:0000259" key="3">
    <source>
        <dbReference type="PROSITE" id="PS51740"/>
    </source>
</evidence>
<name>A0A8E2WH83_RHILI</name>
<evidence type="ECO:0000313" key="4">
    <source>
        <dbReference type="EMBL" id="PWJ94200.1"/>
    </source>
</evidence>
<keyword evidence="2" id="KW-0238">DNA-binding</keyword>
<dbReference type="InterPro" id="IPR047976">
    <property type="entry name" value="Anti_VapB2-like"/>
</dbReference>
<evidence type="ECO:0000256" key="1">
    <source>
        <dbReference type="ARBA" id="ARBA00007924"/>
    </source>
</evidence>
<proteinExistence type="inferred from homology"/>
<dbReference type="InterPro" id="IPR007159">
    <property type="entry name" value="SpoVT-AbrB_dom"/>
</dbReference>
<dbReference type="PANTHER" id="PTHR37550:SF1">
    <property type="entry name" value="SSL1300 PROTEIN"/>
    <property type="match status" value="1"/>
</dbReference>
<dbReference type="Proteomes" id="UP000245631">
    <property type="component" value="Unassembled WGS sequence"/>
</dbReference>
<evidence type="ECO:0000313" key="5">
    <source>
        <dbReference type="Proteomes" id="UP000245631"/>
    </source>
</evidence>
<feature type="domain" description="SpoVT-AbrB" evidence="3">
    <location>
        <begin position="5"/>
        <end position="45"/>
    </location>
</feature>
<dbReference type="PROSITE" id="PS51740">
    <property type="entry name" value="SPOVT_ABRB"/>
    <property type="match status" value="1"/>
</dbReference>
<dbReference type="PANTHER" id="PTHR37550">
    <property type="entry name" value="ANTITOXIN VAPB1"/>
    <property type="match status" value="1"/>
</dbReference>
<sequence>MMDKAKVFWSGRSQAVRLPKEFRFETDEVSIRRHGQTVILEPLAQDWAWLDQVIGPLDNDFAEAALERQDGQDRPALDDVFK</sequence>
<dbReference type="InterPro" id="IPR051734">
    <property type="entry name" value="VapB_TA_antitoxins"/>
</dbReference>
<comment type="caution">
    <text evidence="4">The sequence shown here is derived from an EMBL/GenBank/DDBJ whole genome shotgun (WGS) entry which is preliminary data.</text>
</comment>
<dbReference type="Gene3D" id="2.10.260.10">
    <property type="match status" value="1"/>
</dbReference>